<protein>
    <submittedName>
        <fullName evidence="1">Uncharacterized protein</fullName>
    </submittedName>
</protein>
<keyword evidence="2" id="KW-1185">Reference proteome</keyword>
<name>V5C4R4_9GAMM</name>
<evidence type="ECO:0000313" key="1">
    <source>
        <dbReference type="EMBL" id="ESS71738.1"/>
    </source>
</evidence>
<dbReference type="Proteomes" id="UP000017842">
    <property type="component" value="Unassembled WGS sequence"/>
</dbReference>
<dbReference type="STRING" id="1116472.MGMO_92c00400"/>
<proteinExistence type="predicted"/>
<sequence length="175" mass="19244">MHHLTSSLEMANIAGLVAKYPRRGILLYKLLEDIKGSISPLSTGMRELIIMYISGLHQQESGYGTDGAAVTGLAADESIIKQLKSDINSANVDEKLKPILRFVKKLTLTPDQITHADVKPIYDAGWDERTFHDSVYLCAVLNCINRFTMGIGVDMGTESRQERPPVAHSLATCLS</sequence>
<dbReference type="EMBL" id="AYLO01000088">
    <property type="protein sequence ID" value="ESS71738.1"/>
    <property type="molecule type" value="Genomic_DNA"/>
</dbReference>
<reference evidence="1 2" key="1">
    <citation type="journal article" date="2013" name="Genome Announc.">
        <title>Draft Genome Sequence of the Methanotrophic Gammaproteobacterium Methyloglobulus morosus DSM 22980 Strain KoM1.</title>
        <authorList>
            <person name="Poehlein A."/>
            <person name="Deutzmann J.S."/>
            <person name="Daniel R."/>
            <person name="Simeonova D.D."/>
        </authorList>
    </citation>
    <scope>NUCLEOTIDE SEQUENCE [LARGE SCALE GENOMIC DNA]</scope>
    <source>
        <strain evidence="1 2">KoM1</strain>
    </source>
</reference>
<organism evidence="1 2">
    <name type="scientific">Methyloglobulus morosus KoM1</name>
    <dbReference type="NCBI Taxonomy" id="1116472"/>
    <lineage>
        <taxon>Bacteria</taxon>
        <taxon>Pseudomonadati</taxon>
        <taxon>Pseudomonadota</taxon>
        <taxon>Gammaproteobacteria</taxon>
        <taxon>Methylococcales</taxon>
        <taxon>Methylococcaceae</taxon>
        <taxon>Methyloglobulus</taxon>
    </lineage>
</organism>
<dbReference type="Gene3D" id="1.20.1290.10">
    <property type="entry name" value="AhpD-like"/>
    <property type="match status" value="1"/>
</dbReference>
<evidence type="ECO:0000313" key="2">
    <source>
        <dbReference type="Proteomes" id="UP000017842"/>
    </source>
</evidence>
<dbReference type="eggNOG" id="COG2128">
    <property type="taxonomic scope" value="Bacteria"/>
</dbReference>
<accession>V5C4R4</accession>
<dbReference type="SUPFAM" id="SSF69118">
    <property type="entry name" value="AhpD-like"/>
    <property type="match status" value="1"/>
</dbReference>
<gene>
    <name evidence="1" type="ORF">MGMO_92c00400</name>
</gene>
<dbReference type="InterPro" id="IPR029032">
    <property type="entry name" value="AhpD-like"/>
</dbReference>
<comment type="caution">
    <text evidence="1">The sequence shown here is derived from an EMBL/GenBank/DDBJ whole genome shotgun (WGS) entry which is preliminary data.</text>
</comment>
<dbReference type="AlphaFoldDB" id="V5C4R4"/>